<evidence type="ECO:0000313" key="3">
    <source>
        <dbReference type="Proteomes" id="UP000638732"/>
    </source>
</evidence>
<comment type="caution">
    <text evidence="2">The sequence shown here is derived from an EMBL/GenBank/DDBJ whole genome shotgun (WGS) entry which is preliminary data.</text>
</comment>
<evidence type="ECO:0000313" key="2">
    <source>
        <dbReference type="EMBL" id="NCD69936.1"/>
    </source>
</evidence>
<keyword evidence="1" id="KW-1133">Transmembrane helix</keyword>
<keyword evidence="3" id="KW-1185">Reference proteome</keyword>
<dbReference type="EMBL" id="WWEO01000042">
    <property type="protein sequence ID" value="NCD69936.1"/>
    <property type="molecule type" value="Genomic_DNA"/>
</dbReference>
<keyword evidence="1" id="KW-0812">Transmembrane</keyword>
<proteinExistence type="predicted"/>
<feature type="transmembrane region" description="Helical" evidence="1">
    <location>
        <begin position="39"/>
        <end position="57"/>
    </location>
</feature>
<name>A0A965ZHV2_9SPHI</name>
<feature type="transmembrane region" description="Helical" evidence="1">
    <location>
        <begin position="98"/>
        <end position="117"/>
    </location>
</feature>
<feature type="transmembrane region" description="Helical" evidence="1">
    <location>
        <begin position="69"/>
        <end position="86"/>
    </location>
</feature>
<sequence>MTIYRERAVFINEKFFQSLILYIGQILCQDIYNAVVRHSFTNIFSIIFQVILLVFIFDRGKYTKPMIKLYCVLTIAAYGWAIWGGLSDYNNRFSNVNIYAMIMAIIEVAFAILILDFTNRTVVLKRPEYLMSEEKEAS</sequence>
<dbReference type="Proteomes" id="UP000638732">
    <property type="component" value="Unassembled WGS sequence"/>
</dbReference>
<reference evidence="2" key="2">
    <citation type="submission" date="2020-10" db="EMBL/GenBank/DDBJ databases">
        <title>Mucilaginibacter sp. nov., isolated from soil.</title>
        <authorList>
            <person name="Jeon C.O."/>
        </authorList>
    </citation>
    <scope>NUCLEOTIDE SEQUENCE</scope>
    <source>
        <strain evidence="2">R11</strain>
    </source>
</reference>
<evidence type="ECO:0000256" key="1">
    <source>
        <dbReference type="SAM" id="Phobius"/>
    </source>
</evidence>
<gene>
    <name evidence="2" type="ORF">GSY63_11260</name>
</gene>
<accession>A0A965ZHV2</accession>
<keyword evidence="1" id="KW-0472">Membrane</keyword>
<dbReference type="AlphaFoldDB" id="A0A965ZHV2"/>
<reference evidence="2" key="1">
    <citation type="submission" date="2020-01" db="EMBL/GenBank/DDBJ databases">
        <authorList>
            <person name="Seo Y.L."/>
        </authorList>
    </citation>
    <scope>NUCLEOTIDE SEQUENCE</scope>
    <source>
        <strain evidence="2">R11</strain>
    </source>
</reference>
<protein>
    <submittedName>
        <fullName evidence="2">Uncharacterized protein</fullName>
    </submittedName>
</protein>
<organism evidence="2 3">
    <name type="scientific">Mucilaginibacter agri</name>
    <dbReference type="NCBI Taxonomy" id="2695265"/>
    <lineage>
        <taxon>Bacteria</taxon>
        <taxon>Pseudomonadati</taxon>
        <taxon>Bacteroidota</taxon>
        <taxon>Sphingobacteriia</taxon>
        <taxon>Sphingobacteriales</taxon>
        <taxon>Sphingobacteriaceae</taxon>
        <taxon>Mucilaginibacter</taxon>
    </lineage>
</organism>
<dbReference type="RefSeq" id="WP_166585908.1">
    <property type="nucleotide sequence ID" value="NZ_WWEO01000042.1"/>
</dbReference>